<dbReference type="EMBL" id="JAFHKP010000006">
    <property type="protein sequence ID" value="KAG5485928.1"/>
    <property type="molecule type" value="Genomic_DNA"/>
</dbReference>
<feature type="compositionally biased region" description="Low complexity" evidence="1">
    <location>
        <begin position="683"/>
        <end position="692"/>
    </location>
</feature>
<sequence length="1616" mass="168216">MPMAASSATAVAAATGLGACVDPLSPPQGPLERADQRRLARADSGSAATAAADEISASVSASAVRSLGDVAQHYRRGNDAVTSPLASGLPLKAARRPTSRASAGDGKSLLLAGTTCRPQDHAAVVQQLQDHHPGNSVHRLSVRECFLQESGGPGSVDTRCSRTSSVVIAESTFGSVTGSALRTAGTAAKHLCRPSKYPPCSPLPQAKQPHPKHGQLPLSCQSIAIQPSRKASGLFGGGGSHVSFGSWRVSASAGSVAAAASGLSDTTPVIFRTSRWIRATLDVAAVPPHPLKETPAKSLRTPQLARLTTSPNVSAAQAAAQLHERRVAAATESREEMREFAAILRRVEATGGANALRQLQQRRKRDAGGASPAGREGGRSCRGGQQRPHQRRCRETGALPGEHASNGSNSPRGSSSRASDPLGKPSLSDGGGSGGEEAGEYGASVSDVFSEMTELDDDGFVATISSQLSTRNAVGSVPSRRVRGRRRKAGGAAAQLARKESAAADAEAAAAEIMLRVTLSKLRDRTARGLVALQHRRAAHASAGKPVLEREVQESQQRLVRAYTATSGEGGGAGAPARAKLWETLVTTAASEQGPVYVVEPSDETPVPSTILVAGDLTELNVSWGGIPDGAQAGGDGAGGGDDDGNENNVSSATPSAASARDSGQFPEVNSKTDSKKEERDSSCCAGSCARSGGRREDRGRGGAGPLSADADTPAESVAVPDRHTSLSTPLCSVLSNSPSPAADAHPPPPTASHLLDSDVVSLGPAAHVSADSSVTAMAAEAAAAAEGEKFLRSELQRLLAESNKCSIYGLHRALRGRRGGGPYKPVRGAGAVAQSGGVGDGTDGARHSASTRKADRCRLGERATSPALQAPVQSSGRKDTTVTVTLVKTAYSAPLAVPSSAAAAGAQGRRAKEPSSLLGRGDSSKLLKRHRVAHLTSDRANSASVLSATAAASLSTSLPVVKGSTAATVRSRAVMAPTTFPVVSAPGVQAPAADVAAAAGVFPLPRCHGRRSEFRKRKELPRHKPLPAVVGVSEHAEGILQHELLLTRRWELEADQARDRDIECTCAMLQRLRPLREQLMEWNISDGTGRASGATHGATEPGKPLLLMLGPVPGSRMAAPPDAALEALMPLPSALSNPPASSSAEAAAMAAPQRSEADPAITRSNVSHAALHRQRQLIYHEAVRLDTACRLEARTAYLDVLTRLAHKHVSSVSWPAVSALLGELRERLQREAQLAIGAPARQTTAMASSSSTLALTPKMATTTRRSSFSATSLGPRASAALPATASAPPPPSPSAQQYGGLQHLIATHLSVLELTQWAVQEVLQHLAALYHVPLSLLHEWIAERQRHCSRSYNYEERFLAVDRTLAGRAVMTDKVLRITLHRCRRPPLAPPQSPSAIAAGEAMDCVNGIHQQPQSQPSGQGEDLYYIQVRSAVQSVASTAVPLSSTVATPFSGVAAPTHGFPGTLRENAAVPTVRSLSEIASNSAMPPSSSSAKALNFLGQSLILSLITSAATVPSCSKDHQGRTATRGASRYRNDDNSDGDADAKVNDFVLAVGLMQAGIRSPLACGELDLRKYGFDAYGTSNGGSRWRAQNVQIMLRRKGYRSAELRVTLEIL</sequence>
<dbReference type="Proteomes" id="UP000674179">
    <property type="component" value="Chromosome 6"/>
</dbReference>
<feature type="region of interest" description="Disordered" evidence="1">
    <location>
        <begin position="356"/>
        <end position="440"/>
    </location>
</feature>
<feature type="compositionally biased region" description="Low complexity" evidence="1">
    <location>
        <begin position="736"/>
        <end position="745"/>
    </location>
</feature>
<feature type="region of interest" description="Disordered" evidence="1">
    <location>
        <begin position="19"/>
        <end position="45"/>
    </location>
</feature>
<feature type="compositionally biased region" description="Basic and acidic residues" evidence="1">
    <location>
        <begin position="32"/>
        <end position="41"/>
    </location>
</feature>
<feature type="region of interest" description="Disordered" evidence="1">
    <location>
        <begin position="1517"/>
        <end position="1542"/>
    </location>
</feature>
<dbReference type="KEGG" id="lenr:94174673"/>
<feature type="compositionally biased region" description="Polar residues" evidence="1">
    <location>
        <begin position="726"/>
        <end position="735"/>
    </location>
</feature>
<gene>
    <name evidence="2" type="ORF">CUR178_07522</name>
</gene>
<dbReference type="GeneID" id="94174673"/>
<proteinExistence type="predicted"/>
<feature type="compositionally biased region" description="Polar residues" evidence="1">
    <location>
        <begin position="647"/>
        <end position="657"/>
    </location>
</feature>
<organism evidence="2 3">
    <name type="scientific">Leishmania enriettii</name>
    <dbReference type="NCBI Taxonomy" id="5663"/>
    <lineage>
        <taxon>Eukaryota</taxon>
        <taxon>Discoba</taxon>
        <taxon>Euglenozoa</taxon>
        <taxon>Kinetoplastea</taxon>
        <taxon>Metakinetoplastina</taxon>
        <taxon>Trypanosomatida</taxon>
        <taxon>Trypanosomatidae</taxon>
        <taxon>Leishmaniinae</taxon>
        <taxon>Leishmania</taxon>
    </lineage>
</organism>
<comment type="caution">
    <text evidence="2">The sequence shown here is derived from an EMBL/GenBank/DDBJ whole genome shotgun (WGS) entry which is preliminary data.</text>
</comment>
<keyword evidence="3" id="KW-1185">Reference proteome</keyword>
<feature type="region of interest" description="Disordered" evidence="1">
    <location>
        <begin position="900"/>
        <end position="924"/>
    </location>
</feature>
<feature type="compositionally biased region" description="Low complexity" evidence="1">
    <location>
        <begin position="404"/>
        <end position="419"/>
    </location>
</feature>
<accession>A0A836HQX5</accession>
<feature type="region of interest" description="Disordered" evidence="1">
    <location>
        <begin position="80"/>
        <end position="106"/>
    </location>
</feature>
<name>A0A836HQX5_LEIEN</name>
<dbReference type="OrthoDB" id="267541at2759"/>
<reference evidence="2 3" key="1">
    <citation type="submission" date="2021-02" db="EMBL/GenBank/DDBJ databases">
        <title>Leishmania (Mundinia) enrietti genome sequencing and assembly.</title>
        <authorList>
            <person name="Almutairi H."/>
            <person name="Gatherer D."/>
        </authorList>
    </citation>
    <scope>NUCLEOTIDE SEQUENCE [LARGE SCALE GENOMIC DNA]</scope>
    <source>
        <strain evidence="2">CUR178</strain>
    </source>
</reference>
<evidence type="ECO:0000256" key="1">
    <source>
        <dbReference type="SAM" id="MobiDB-lite"/>
    </source>
</evidence>
<feature type="region of interest" description="Disordered" evidence="1">
    <location>
        <begin position="833"/>
        <end position="856"/>
    </location>
</feature>
<evidence type="ECO:0000313" key="2">
    <source>
        <dbReference type="EMBL" id="KAG5485928.1"/>
    </source>
</evidence>
<feature type="compositionally biased region" description="Basic and acidic residues" evidence="1">
    <location>
        <begin position="671"/>
        <end position="682"/>
    </location>
</feature>
<feature type="region of interest" description="Disordered" evidence="1">
    <location>
        <begin position="1280"/>
        <end position="1299"/>
    </location>
</feature>
<feature type="region of interest" description="Disordered" evidence="1">
    <location>
        <begin position="1248"/>
        <end position="1273"/>
    </location>
</feature>
<feature type="region of interest" description="Disordered" evidence="1">
    <location>
        <begin position="624"/>
        <end position="754"/>
    </location>
</feature>
<feature type="compositionally biased region" description="Low complexity" evidence="1">
    <location>
        <begin position="900"/>
        <end position="909"/>
    </location>
</feature>
<protein>
    <submittedName>
        <fullName evidence="2">Uncharacterized protein</fullName>
    </submittedName>
</protein>
<evidence type="ECO:0000313" key="3">
    <source>
        <dbReference type="Proteomes" id="UP000674179"/>
    </source>
</evidence>
<dbReference type="RefSeq" id="XP_067695653.1">
    <property type="nucleotide sequence ID" value="XM_067839163.1"/>
</dbReference>